<keyword evidence="1" id="KW-0732">Signal</keyword>
<reference evidence="3" key="1">
    <citation type="submission" date="2025-08" db="UniProtKB">
        <authorList>
            <consortium name="RefSeq"/>
        </authorList>
    </citation>
    <scope>IDENTIFICATION</scope>
    <source>
        <strain evidence="3">Airmid</strain>
    </source>
</reference>
<protein>
    <submittedName>
        <fullName evidence="3">Uncharacterized protein LOC113788920</fullName>
    </submittedName>
</protein>
<gene>
    <name evidence="3" type="primary">LOC113788920</name>
</gene>
<keyword evidence="2" id="KW-1185">Reference proteome</keyword>
<proteinExistence type="predicted"/>
<evidence type="ECO:0000313" key="2">
    <source>
        <dbReference type="Proteomes" id="UP000515146"/>
    </source>
</evidence>
<organism evidence="2 3">
    <name type="scientific">Dermatophagoides pteronyssinus</name>
    <name type="common">European house dust mite</name>
    <dbReference type="NCBI Taxonomy" id="6956"/>
    <lineage>
        <taxon>Eukaryota</taxon>
        <taxon>Metazoa</taxon>
        <taxon>Ecdysozoa</taxon>
        <taxon>Arthropoda</taxon>
        <taxon>Chelicerata</taxon>
        <taxon>Arachnida</taxon>
        <taxon>Acari</taxon>
        <taxon>Acariformes</taxon>
        <taxon>Sarcoptiformes</taxon>
        <taxon>Astigmata</taxon>
        <taxon>Psoroptidia</taxon>
        <taxon>Analgoidea</taxon>
        <taxon>Pyroglyphidae</taxon>
        <taxon>Dermatophagoidinae</taxon>
        <taxon>Dermatophagoides</taxon>
    </lineage>
</organism>
<evidence type="ECO:0000256" key="1">
    <source>
        <dbReference type="SAM" id="SignalP"/>
    </source>
</evidence>
<accession>A0A6P6XL92</accession>
<evidence type="ECO:0000313" key="3">
    <source>
        <dbReference type="RefSeq" id="XP_027194187.1"/>
    </source>
</evidence>
<feature type="signal peptide" evidence="1">
    <location>
        <begin position="1"/>
        <end position="19"/>
    </location>
</feature>
<dbReference type="KEGG" id="dpte:113788920"/>
<sequence length="105" mass="11585">MKSLFFLLTLMMIVVALDATSSESKPSPLSLSASLSKSKRLLLIQIVQSLAHRANESGLAGDQIIFETAGQLLQTKDVTDDDQTQILSFLQLQLMGQMMKKETKK</sequence>
<name>A0A6P6XL92_DERPT</name>
<dbReference type="AlphaFoldDB" id="A0A6P6XL92"/>
<feature type="chain" id="PRO_5028304584" evidence="1">
    <location>
        <begin position="20"/>
        <end position="105"/>
    </location>
</feature>
<dbReference type="RefSeq" id="XP_027194187.1">
    <property type="nucleotide sequence ID" value="XM_027338386.1"/>
</dbReference>
<dbReference type="InParanoid" id="A0A6P6XL92"/>
<dbReference type="Proteomes" id="UP000515146">
    <property type="component" value="Unplaced"/>
</dbReference>